<evidence type="ECO:0000313" key="2">
    <source>
        <dbReference type="Proteomes" id="UP000789860"/>
    </source>
</evidence>
<dbReference type="Proteomes" id="UP000789860">
    <property type="component" value="Unassembled WGS sequence"/>
</dbReference>
<comment type="caution">
    <text evidence="1">The sequence shown here is derived from an EMBL/GenBank/DDBJ whole genome shotgun (WGS) entry which is preliminary data.</text>
</comment>
<gene>
    <name evidence="1" type="ORF">SCALOS_LOCUS7346</name>
</gene>
<proteinExistence type="predicted"/>
<name>A0ACA9N1U8_9GLOM</name>
<evidence type="ECO:0000313" key="1">
    <source>
        <dbReference type="EMBL" id="CAG8612539.1"/>
    </source>
</evidence>
<dbReference type="EMBL" id="CAJVPM010016172">
    <property type="protein sequence ID" value="CAG8612539.1"/>
    <property type="molecule type" value="Genomic_DNA"/>
</dbReference>
<accession>A0ACA9N1U8</accession>
<sequence length="264" mass="31072">AFLQRPQEFHHITYPFMKNVFDIVIQHSKDVKNGIIDPSKFPDFSSTIPEFDSKFDEIWSTYNDESQNKTKRVFCKDNTQFFLMAASGTSLLSDPRLLEMTHTFLIRNPEKSVKSLYKANEFIFKKASTSEDNEFAGLDEFRKDLVGLKESKQLFDYLKESNKEPIVIVADDLITNPEKVMKKYCEMIGEEFKEEMIHWESKNVNEWDTKNKHKEMAYNAEHSTGFNKFTNKIEIEIEYPQIVYDAIDENKPEKINSRQSRIDN</sequence>
<organism evidence="1 2">
    <name type="scientific">Scutellospora calospora</name>
    <dbReference type="NCBI Taxonomy" id="85575"/>
    <lineage>
        <taxon>Eukaryota</taxon>
        <taxon>Fungi</taxon>
        <taxon>Fungi incertae sedis</taxon>
        <taxon>Mucoromycota</taxon>
        <taxon>Glomeromycotina</taxon>
        <taxon>Glomeromycetes</taxon>
        <taxon>Diversisporales</taxon>
        <taxon>Gigasporaceae</taxon>
        <taxon>Scutellospora</taxon>
    </lineage>
</organism>
<feature type="non-terminal residue" evidence="1">
    <location>
        <position position="1"/>
    </location>
</feature>
<keyword evidence="2" id="KW-1185">Reference proteome</keyword>
<reference evidence="1" key="1">
    <citation type="submission" date="2021-06" db="EMBL/GenBank/DDBJ databases">
        <authorList>
            <person name="Kallberg Y."/>
            <person name="Tangrot J."/>
            <person name="Rosling A."/>
        </authorList>
    </citation>
    <scope>NUCLEOTIDE SEQUENCE</scope>
    <source>
        <strain evidence="1">AU212A</strain>
    </source>
</reference>
<protein>
    <submittedName>
        <fullName evidence="1">7215_t:CDS:1</fullName>
    </submittedName>
</protein>